<feature type="compositionally biased region" description="Basic and acidic residues" evidence="1">
    <location>
        <begin position="539"/>
        <end position="549"/>
    </location>
</feature>
<evidence type="ECO:0000256" key="2">
    <source>
        <dbReference type="SAM" id="SignalP"/>
    </source>
</evidence>
<keyword evidence="2" id="KW-0732">Signal</keyword>
<feature type="compositionally biased region" description="Basic and acidic residues" evidence="1">
    <location>
        <begin position="36"/>
        <end position="55"/>
    </location>
</feature>
<dbReference type="Proteomes" id="UP000827092">
    <property type="component" value="Unassembled WGS sequence"/>
</dbReference>
<reference evidence="3 4" key="1">
    <citation type="journal article" date="2022" name="Nat. Ecol. Evol.">
        <title>A masculinizing supergene underlies an exaggerated male reproductive morph in a spider.</title>
        <authorList>
            <person name="Hendrickx F."/>
            <person name="De Corte Z."/>
            <person name="Sonet G."/>
            <person name="Van Belleghem S.M."/>
            <person name="Kostlbacher S."/>
            <person name="Vangestel C."/>
        </authorList>
    </citation>
    <scope>NUCLEOTIDE SEQUENCE [LARGE SCALE GENOMIC DNA]</scope>
    <source>
        <strain evidence="3">W744_W776</strain>
    </source>
</reference>
<feature type="compositionally biased region" description="Basic and acidic residues" evidence="1">
    <location>
        <begin position="556"/>
        <end position="572"/>
    </location>
</feature>
<comment type="caution">
    <text evidence="3">The sequence shown here is derived from an EMBL/GenBank/DDBJ whole genome shotgun (WGS) entry which is preliminary data.</text>
</comment>
<sequence length="802" mass="89730">MLLFSSSHSVWKVLFLVVSIASLSLAEESLNDDGVEPQHEKDNQPQESSKFRVSIDPESIDGEETKDFLSYTKDKKLSKKPSKFKIKMQNVTAEEYNYVQWQSEPAHINHHIEGSIRTESHQDKADDLNAQSSSYPEEGYSGDRKHVVHHHYDHYDDPSSRDQDPRDGYSYRDPTNPKEPSSYSHSHGDDHYHYDHDGAEVHSFHHTGSGEEKSVYPEKKRRVKKIRKKCPHSKKDNGQARDAGTIFHGMSEKGPEITHFGSKIPKPLTQARFTMYPKLTSVLPLLPPSGLTGPHLHTTPRARYFHQKASGKGNHIHLHNHHHHYNAEGKRITPNLDQAGRTGFGNLPNIEPAGQGGYGNLMQSLGKLKSLLPLALAGIAGKQNQANQGVHLPKPSEGVHLPTENGVPDAPLAKDSPKLGYHYTGPHNAYGRKTYYRVKPGDTSSIENSRPSGLGYGSGESTHDAPYPSDGSYSSSQPNPKDDVYGIGADMLKYGTGPFATDEYQDNGGKPYPNEVSYGVDENPHHSSSYPDPESPSEYGHHPDLHSHDSPPPPEPYHDQPYHDDPYHHDQPPSDYNSGPKDSSYPPEHEEKAPYVPYDQIDAHSPKDYEGDYGLKVPHSPEHAYGNDQGGLSSPPEDDSISYVQHGVDQHFYDPEKDYKYKDLKPEPDPLSIPKNARVIEHFIRLHPMHYRIFHQNPPMDLPGPSAFAAPGLNQHGPSPFPVQGPSQHGPSQFAGHGPSPHGLPRFPAHQGFRQHIPVHKLIPNPLKMPNHVAPSVAAHRNPHLNEMLHAYQSRNVYRKWW</sequence>
<evidence type="ECO:0000313" key="3">
    <source>
        <dbReference type="EMBL" id="KAG8177515.1"/>
    </source>
</evidence>
<proteinExistence type="predicted"/>
<accession>A0AAV6U1V7</accession>
<dbReference type="EMBL" id="JAFNEN010000776">
    <property type="protein sequence ID" value="KAG8177515.1"/>
    <property type="molecule type" value="Genomic_DNA"/>
</dbReference>
<feature type="region of interest" description="Disordered" evidence="1">
    <location>
        <begin position="707"/>
        <end position="745"/>
    </location>
</feature>
<feature type="compositionally biased region" description="Polar residues" evidence="1">
    <location>
        <begin position="442"/>
        <end position="451"/>
    </location>
</feature>
<keyword evidence="4" id="KW-1185">Reference proteome</keyword>
<feature type="compositionally biased region" description="Basic and acidic residues" evidence="1">
    <location>
        <begin position="153"/>
        <end position="170"/>
    </location>
</feature>
<feature type="region of interest" description="Disordered" evidence="1">
    <location>
        <begin position="387"/>
        <end position="637"/>
    </location>
</feature>
<feature type="compositionally biased region" description="Basic and acidic residues" evidence="1">
    <location>
        <begin position="186"/>
        <end position="218"/>
    </location>
</feature>
<feature type="compositionally biased region" description="Low complexity" evidence="1">
    <location>
        <begin position="526"/>
        <end position="538"/>
    </location>
</feature>
<feature type="compositionally biased region" description="Basic and acidic residues" evidence="1">
    <location>
        <begin position="118"/>
        <end position="127"/>
    </location>
</feature>
<feature type="signal peptide" evidence="2">
    <location>
        <begin position="1"/>
        <end position="26"/>
    </location>
</feature>
<protein>
    <submittedName>
        <fullName evidence="3">Uncharacterized protein</fullName>
    </submittedName>
</protein>
<feature type="compositionally biased region" description="Basic residues" evidence="1">
    <location>
        <begin position="219"/>
        <end position="232"/>
    </location>
</feature>
<name>A0AAV6U1V7_9ARAC</name>
<organism evidence="3 4">
    <name type="scientific">Oedothorax gibbosus</name>
    <dbReference type="NCBI Taxonomy" id="931172"/>
    <lineage>
        <taxon>Eukaryota</taxon>
        <taxon>Metazoa</taxon>
        <taxon>Ecdysozoa</taxon>
        <taxon>Arthropoda</taxon>
        <taxon>Chelicerata</taxon>
        <taxon>Arachnida</taxon>
        <taxon>Araneae</taxon>
        <taxon>Araneomorphae</taxon>
        <taxon>Entelegynae</taxon>
        <taxon>Araneoidea</taxon>
        <taxon>Linyphiidae</taxon>
        <taxon>Erigoninae</taxon>
        <taxon>Oedothorax</taxon>
    </lineage>
</organism>
<evidence type="ECO:0000313" key="4">
    <source>
        <dbReference type="Proteomes" id="UP000827092"/>
    </source>
</evidence>
<gene>
    <name evidence="3" type="ORF">JTE90_026861</name>
</gene>
<evidence type="ECO:0000256" key="1">
    <source>
        <dbReference type="SAM" id="MobiDB-lite"/>
    </source>
</evidence>
<dbReference type="AlphaFoldDB" id="A0AAV6U1V7"/>
<feature type="compositionally biased region" description="Basic and acidic residues" evidence="1">
    <location>
        <begin position="601"/>
        <end position="610"/>
    </location>
</feature>
<feature type="chain" id="PRO_5043507355" evidence="2">
    <location>
        <begin position="27"/>
        <end position="802"/>
    </location>
</feature>
<feature type="region of interest" description="Disordered" evidence="1">
    <location>
        <begin position="31"/>
        <end position="59"/>
    </location>
</feature>
<feature type="region of interest" description="Disordered" evidence="1">
    <location>
        <begin position="118"/>
        <end position="242"/>
    </location>
</feature>